<dbReference type="Pfam" id="PF00149">
    <property type="entry name" value="Metallophos"/>
    <property type="match status" value="1"/>
</dbReference>
<dbReference type="Gene3D" id="3.60.21.10">
    <property type="match status" value="1"/>
</dbReference>
<dbReference type="Proteomes" id="UP000789803">
    <property type="component" value="Unassembled WGS sequence"/>
</dbReference>
<sequence length="230" mass="26516">MGKMEQIFIIGDVHGCYKTLLALIKQLPQKFDSKICFVGDLIDRGNSSADVIELIKSQNYDCVMGNHEYRLLAYESEFIHGGKVSDERWFYMHGGEQTFKSYKDKSVDFRRSHVKFLKNLPLFLEYDLATNDGKRLVVSHSAVGQMWWLRNSDANYADFRRHLLCGRDDTHENKDIFNVFGHTPTPTPIITRYYANIDTGCIFNNSRGNTLTALSFPDFKIYSQANIENS</sequence>
<dbReference type="EMBL" id="CAJHOF010000004">
    <property type="protein sequence ID" value="CAD7287647.1"/>
    <property type="molecule type" value="Genomic_DNA"/>
</dbReference>
<dbReference type="InterPro" id="IPR004843">
    <property type="entry name" value="Calcineurin-like_PHP"/>
</dbReference>
<dbReference type="EC" id="3.6.1.17" evidence="2"/>
<protein>
    <submittedName>
        <fullName evidence="2">Bis(5'-nucleosyl)-tetraphosphatase PrpE [asymmetrical]</fullName>
        <ecNumber evidence="2">3.6.1.17</ecNumber>
    </submittedName>
</protein>
<keyword evidence="2" id="KW-0378">Hydrolase</keyword>
<evidence type="ECO:0000313" key="2">
    <source>
        <dbReference type="EMBL" id="CAD7287647.1"/>
    </source>
</evidence>
<dbReference type="GO" id="GO:0004081">
    <property type="term" value="F:bis(5'-nucleosyl)-tetraphosphatase (asymmetrical) activity"/>
    <property type="evidence" value="ECO:0007669"/>
    <property type="project" value="UniProtKB-EC"/>
</dbReference>
<gene>
    <name evidence="2" type="primary">prpE</name>
    <name evidence="2" type="ORF">LMG7974_00527</name>
</gene>
<dbReference type="PANTHER" id="PTHR42850">
    <property type="entry name" value="METALLOPHOSPHOESTERASE"/>
    <property type="match status" value="1"/>
</dbReference>
<dbReference type="PANTHER" id="PTHR42850:SF4">
    <property type="entry name" value="ZINC-DEPENDENT ENDOPOLYPHOSPHATASE"/>
    <property type="match status" value="1"/>
</dbReference>
<proteinExistence type="predicted"/>
<dbReference type="SUPFAM" id="SSF56300">
    <property type="entry name" value="Metallo-dependent phosphatases"/>
    <property type="match status" value="1"/>
</dbReference>
<name>A0ABM8Q4E3_9BACT</name>
<dbReference type="InterPro" id="IPR050126">
    <property type="entry name" value="Ap4A_hydrolase"/>
</dbReference>
<accession>A0ABM8Q4E3</accession>
<evidence type="ECO:0000259" key="1">
    <source>
        <dbReference type="Pfam" id="PF00149"/>
    </source>
</evidence>
<evidence type="ECO:0000313" key="3">
    <source>
        <dbReference type="Proteomes" id="UP000789803"/>
    </source>
</evidence>
<reference evidence="2 3" key="1">
    <citation type="submission" date="2020-11" db="EMBL/GenBank/DDBJ databases">
        <authorList>
            <person name="Peeters C."/>
        </authorList>
    </citation>
    <scope>NUCLEOTIDE SEQUENCE [LARGE SCALE GENOMIC DNA]</scope>
    <source>
        <strain evidence="2 3">LMG 7974</strain>
    </source>
</reference>
<organism evidence="2 3">
    <name type="scientific">Campylobacter majalis</name>
    <dbReference type="NCBI Taxonomy" id="2790656"/>
    <lineage>
        <taxon>Bacteria</taxon>
        <taxon>Pseudomonadati</taxon>
        <taxon>Campylobacterota</taxon>
        <taxon>Epsilonproteobacteria</taxon>
        <taxon>Campylobacterales</taxon>
        <taxon>Campylobacteraceae</taxon>
        <taxon>Campylobacter</taxon>
    </lineage>
</organism>
<dbReference type="RefSeq" id="WP_229932350.1">
    <property type="nucleotide sequence ID" value="NZ_CAJHOF010000004.1"/>
</dbReference>
<comment type="caution">
    <text evidence="2">The sequence shown here is derived from an EMBL/GenBank/DDBJ whole genome shotgun (WGS) entry which is preliminary data.</text>
</comment>
<keyword evidence="3" id="KW-1185">Reference proteome</keyword>
<dbReference type="InterPro" id="IPR029052">
    <property type="entry name" value="Metallo-depent_PP-like"/>
</dbReference>
<feature type="domain" description="Calcineurin-like phosphoesterase" evidence="1">
    <location>
        <begin position="7"/>
        <end position="153"/>
    </location>
</feature>